<dbReference type="Proteomes" id="UP000072421">
    <property type="component" value="Chromosome"/>
</dbReference>
<proteinExistence type="inferred from homology"/>
<dbReference type="EMBL" id="CP013232">
    <property type="protein sequence ID" value="AMO93304.1"/>
    <property type="molecule type" value="Genomic_DNA"/>
</dbReference>
<sequence>MTNLIGKVAVVTGASKGIGAGIAKGLAAEGATIVVNYLSDQAAAGRVVEEIVRSGAKAIAVQSDVSKTADVKRLFDKTLESFGRLDVLVNNAGIYRFGAIDAFSEEDFHDQFNGNVLSVFLATQEAVKHFGPEGGSIINIVTAGVSLNGPYSSVYAATKSAVVTITRVLAKELGSRKIRVNAIAPGSTETEGAQQAGFLGSEMEKQMIAATPLGRLGKPSDIAPVAVFLASDESGWISGDTIFVSGGLK</sequence>
<dbReference type="InterPro" id="IPR036291">
    <property type="entry name" value="NAD(P)-bd_dom_sf"/>
</dbReference>
<comment type="similarity">
    <text evidence="1">Belongs to the short-chain dehydrogenases/reductases (SDR) family.</text>
</comment>
<evidence type="ECO:0000256" key="2">
    <source>
        <dbReference type="ARBA" id="ARBA00023002"/>
    </source>
</evidence>
<dbReference type="PANTHER" id="PTHR43639:SF1">
    <property type="entry name" value="SHORT-CHAIN DEHYDROGENASE_REDUCTASE FAMILY PROTEIN"/>
    <property type="match status" value="1"/>
</dbReference>
<dbReference type="AlphaFoldDB" id="A0A127P6K1"/>
<dbReference type="SUPFAM" id="SSF51735">
    <property type="entry name" value="NAD(P)-binding Rossmann-fold domains"/>
    <property type="match status" value="1"/>
</dbReference>
<reference evidence="3 4" key="1">
    <citation type="submission" date="2015-11" db="EMBL/GenBank/DDBJ databases">
        <title>Exploring the genomic traits of fungus-feeding bacterial genus Collimonas.</title>
        <authorList>
            <person name="Song C."/>
            <person name="Schmidt R."/>
            <person name="de Jager V."/>
            <person name="Krzyzanowska D."/>
            <person name="Jongedijk E."/>
            <person name="Cankar K."/>
            <person name="Beekwilder J."/>
            <person name="van Veen A."/>
            <person name="de Boer W."/>
            <person name="van Veen J.A."/>
            <person name="Garbeva P."/>
        </authorList>
    </citation>
    <scope>NUCLEOTIDE SEQUENCE [LARGE SCALE GENOMIC DNA]</scope>
    <source>
        <strain evidence="3 4">Ter6</strain>
    </source>
</reference>
<dbReference type="PATRIC" id="fig|158899.10.peg.596"/>
<organism evidence="3">
    <name type="scientific">Collimonas fungivorans</name>
    <dbReference type="NCBI Taxonomy" id="158899"/>
    <lineage>
        <taxon>Bacteria</taxon>
        <taxon>Pseudomonadati</taxon>
        <taxon>Pseudomonadota</taxon>
        <taxon>Betaproteobacteria</taxon>
        <taxon>Burkholderiales</taxon>
        <taxon>Oxalobacteraceae</taxon>
        <taxon>Collimonas</taxon>
    </lineage>
</organism>
<dbReference type="RefSeq" id="WP_061538645.1">
    <property type="nucleotide sequence ID" value="NZ_CP013232.1"/>
</dbReference>
<dbReference type="OrthoDB" id="9806974at2"/>
<dbReference type="GO" id="GO:0016491">
    <property type="term" value="F:oxidoreductase activity"/>
    <property type="evidence" value="ECO:0007669"/>
    <property type="project" value="UniProtKB-KW"/>
</dbReference>
<evidence type="ECO:0000313" key="3">
    <source>
        <dbReference type="EMBL" id="AMO93304.1"/>
    </source>
</evidence>
<gene>
    <name evidence="3" type="ORF">CFter6_0575</name>
</gene>
<dbReference type="PRINTS" id="PR00081">
    <property type="entry name" value="GDHRDH"/>
</dbReference>
<protein>
    <submittedName>
        <fullName evidence="3">Short chain dehydrogenase family protein</fullName>
    </submittedName>
</protein>
<dbReference type="Gene3D" id="3.40.50.720">
    <property type="entry name" value="NAD(P)-binding Rossmann-like Domain"/>
    <property type="match status" value="1"/>
</dbReference>
<name>A0A127P6K1_9BURK</name>
<evidence type="ECO:0000313" key="4">
    <source>
        <dbReference type="Proteomes" id="UP000072421"/>
    </source>
</evidence>
<dbReference type="Pfam" id="PF13561">
    <property type="entry name" value="adh_short_C2"/>
    <property type="match status" value="1"/>
</dbReference>
<dbReference type="NCBIfam" id="NF005559">
    <property type="entry name" value="PRK07231.1"/>
    <property type="match status" value="1"/>
</dbReference>
<evidence type="ECO:0000256" key="1">
    <source>
        <dbReference type="ARBA" id="ARBA00006484"/>
    </source>
</evidence>
<dbReference type="InterPro" id="IPR002347">
    <property type="entry name" value="SDR_fam"/>
</dbReference>
<dbReference type="FunFam" id="3.40.50.720:FF:000084">
    <property type="entry name" value="Short-chain dehydrogenase reductase"/>
    <property type="match status" value="1"/>
</dbReference>
<dbReference type="PRINTS" id="PR00080">
    <property type="entry name" value="SDRFAMILY"/>
</dbReference>
<dbReference type="PANTHER" id="PTHR43639">
    <property type="entry name" value="OXIDOREDUCTASE, SHORT-CHAIN DEHYDROGENASE/REDUCTASE FAMILY (AFU_ORTHOLOGUE AFUA_5G02870)"/>
    <property type="match status" value="1"/>
</dbReference>
<accession>A0A127P6K1</accession>
<keyword evidence="2" id="KW-0560">Oxidoreductase</keyword>